<feature type="domain" description="SIS" evidence="5">
    <location>
        <begin position="142"/>
        <end position="282"/>
    </location>
</feature>
<dbReference type="PANTHER" id="PTHR30514:SF20">
    <property type="entry name" value="TRANSCRIPTIONAL REGULATOR"/>
    <property type="match status" value="1"/>
</dbReference>
<keyword evidence="3" id="KW-0804">Transcription</keyword>
<dbReference type="PROSITE" id="PS51071">
    <property type="entry name" value="HTH_RPIR"/>
    <property type="match status" value="1"/>
</dbReference>
<evidence type="ECO:0000313" key="7">
    <source>
        <dbReference type="EMBL" id="VTZ58838.1"/>
    </source>
</evidence>
<evidence type="ECO:0000259" key="4">
    <source>
        <dbReference type="PROSITE" id="PS51071"/>
    </source>
</evidence>
<dbReference type="AlphaFoldDB" id="A0A508WMP3"/>
<evidence type="ECO:0000313" key="8">
    <source>
        <dbReference type="Proteomes" id="UP001190825"/>
    </source>
</evidence>
<evidence type="ECO:0000313" key="6">
    <source>
        <dbReference type="EMBL" id="PLU03920.1"/>
    </source>
</evidence>
<dbReference type="Proteomes" id="UP000507954">
    <property type="component" value="Unassembled WGS sequence"/>
</dbReference>
<dbReference type="InterPro" id="IPR036388">
    <property type="entry name" value="WH-like_DNA-bd_sf"/>
</dbReference>
<dbReference type="GO" id="GO:0003700">
    <property type="term" value="F:DNA-binding transcription factor activity"/>
    <property type="evidence" value="ECO:0007669"/>
    <property type="project" value="InterPro"/>
</dbReference>
<protein>
    <submittedName>
        <fullName evidence="6">RpiR family transcriptional regulator</fullName>
    </submittedName>
    <submittedName>
        <fullName evidence="7">Transcriptional regulator, RpiR family</fullName>
    </submittedName>
</protein>
<gene>
    <name evidence="6" type="ORF">BMJ33_13585</name>
    <name evidence="7" type="ORF">EMEDMD4_10014</name>
</gene>
<organism evidence="7">
    <name type="scientific">Sinorhizobium medicae</name>
    <dbReference type="NCBI Taxonomy" id="110321"/>
    <lineage>
        <taxon>Bacteria</taxon>
        <taxon>Pseudomonadati</taxon>
        <taxon>Pseudomonadota</taxon>
        <taxon>Alphaproteobacteria</taxon>
        <taxon>Hyphomicrobiales</taxon>
        <taxon>Rhizobiaceae</taxon>
        <taxon>Sinorhizobium/Ensifer group</taxon>
        <taxon>Sinorhizobium</taxon>
    </lineage>
</organism>
<dbReference type="SUPFAM" id="SSF53697">
    <property type="entry name" value="SIS domain"/>
    <property type="match status" value="1"/>
</dbReference>
<dbReference type="InterPro" id="IPR035472">
    <property type="entry name" value="RpiR-like_SIS"/>
</dbReference>
<keyword evidence="8" id="KW-1185">Reference proteome</keyword>
<dbReference type="GO" id="GO:0097367">
    <property type="term" value="F:carbohydrate derivative binding"/>
    <property type="evidence" value="ECO:0007669"/>
    <property type="project" value="InterPro"/>
</dbReference>
<dbReference type="PROSITE" id="PS51464">
    <property type="entry name" value="SIS"/>
    <property type="match status" value="1"/>
</dbReference>
<dbReference type="EMBL" id="NBUC01000067">
    <property type="protein sequence ID" value="PLU03920.1"/>
    <property type="molecule type" value="Genomic_DNA"/>
</dbReference>
<dbReference type="GO" id="GO:1901135">
    <property type="term" value="P:carbohydrate derivative metabolic process"/>
    <property type="evidence" value="ECO:0007669"/>
    <property type="project" value="InterPro"/>
</dbReference>
<evidence type="ECO:0000256" key="2">
    <source>
        <dbReference type="ARBA" id="ARBA00023125"/>
    </source>
</evidence>
<sequence>MPMPETTNDVPQDFETLKAVILERKAQLPKRLKQVAAYSLDNPDEIAFGTAASIATSADVQPSTLVRFAQHFGFEGFSSLQQIFRARLRERTPGYEERLKALRQNDHNNLESGSIFNGFVAAAHRSLENIATSVDPHSFERAVDILAKANTIYLIAKRRSYPISSYMAYAFGKLKVKYQHVGTAAGIDDDMLAMANREDAAFAVSFSPYASESANQARLLANRKVPVVSLTDSAFSPLAESSKVWFELVEADHAGFRSLSASMAFAMALTVAIAEKRRRIAEGE</sequence>
<reference evidence="7" key="3">
    <citation type="submission" date="2019-06" db="EMBL/GenBank/DDBJ databases">
        <authorList>
            <person name="Le Quere A."/>
            <person name="Colella S."/>
        </authorList>
    </citation>
    <scope>NUCLEOTIDE SEQUENCE</scope>
    <source>
        <strain evidence="7">EmedicaeMD41</strain>
    </source>
</reference>
<dbReference type="Pfam" id="PF01380">
    <property type="entry name" value="SIS"/>
    <property type="match status" value="1"/>
</dbReference>
<dbReference type="GeneID" id="61611117"/>
<dbReference type="OMA" id="MPYAEET"/>
<dbReference type="SUPFAM" id="SSF46689">
    <property type="entry name" value="Homeodomain-like"/>
    <property type="match status" value="1"/>
</dbReference>
<dbReference type="EMBL" id="CABFNB010000001">
    <property type="protein sequence ID" value="VTZ58838.1"/>
    <property type="molecule type" value="Genomic_DNA"/>
</dbReference>
<dbReference type="PANTHER" id="PTHR30514">
    <property type="entry name" value="GLUCOKINASE"/>
    <property type="match status" value="1"/>
</dbReference>
<dbReference type="RefSeq" id="WP_012067757.1">
    <property type="nucleotide sequence ID" value="NZ_ATYC01000022.1"/>
</dbReference>
<dbReference type="InterPro" id="IPR001347">
    <property type="entry name" value="SIS_dom"/>
</dbReference>
<dbReference type="InterPro" id="IPR046348">
    <property type="entry name" value="SIS_dom_sf"/>
</dbReference>
<dbReference type="CDD" id="cd05013">
    <property type="entry name" value="SIS_RpiR"/>
    <property type="match status" value="1"/>
</dbReference>
<evidence type="ECO:0000256" key="3">
    <source>
        <dbReference type="ARBA" id="ARBA00023163"/>
    </source>
</evidence>
<feature type="domain" description="HTH rpiR-type" evidence="4">
    <location>
        <begin position="15"/>
        <end position="91"/>
    </location>
</feature>
<dbReference type="GO" id="GO:0003677">
    <property type="term" value="F:DNA binding"/>
    <property type="evidence" value="ECO:0007669"/>
    <property type="project" value="UniProtKB-KW"/>
</dbReference>
<dbReference type="InterPro" id="IPR000281">
    <property type="entry name" value="HTH_RpiR"/>
</dbReference>
<accession>A0A508WMP3</accession>
<keyword evidence="1" id="KW-0805">Transcription regulation</keyword>
<dbReference type="Gene3D" id="3.40.50.10490">
    <property type="entry name" value="Glucose-6-phosphate isomerase like protein, domain 1"/>
    <property type="match status" value="1"/>
</dbReference>
<name>A0A508WMP3_9HYPH</name>
<dbReference type="Gene3D" id="1.10.10.10">
    <property type="entry name" value="Winged helix-like DNA-binding domain superfamily/Winged helix DNA-binding domain"/>
    <property type="match status" value="1"/>
</dbReference>
<keyword evidence="2" id="KW-0238">DNA-binding</keyword>
<proteinExistence type="predicted"/>
<evidence type="ECO:0000259" key="5">
    <source>
        <dbReference type="PROSITE" id="PS51464"/>
    </source>
</evidence>
<evidence type="ECO:0000256" key="1">
    <source>
        <dbReference type="ARBA" id="ARBA00023015"/>
    </source>
</evidence>
<dbReference type="Proteomes" id="UP001190825">
    <property type="component" value="Unassembled WGS sequence"/>
</dbReference>
<dbReference type="Pfam" id="PF01418">
    <property type="entry name" value="HTH_6"/>
    <property type="match status" value="1"/>
</dbReference>
<reference evidence="6" key="1">
    <citation type="submission" date="2017-04" db="EMBL/GenBank/DDBJ databases">
        <authorList>
            <person name="Porter S."/>
            <person name="Friesen M.L."/>
            <person name="Faber-Hammond J."/>
        </authorList>
    </citation>
    <scope>NUCLEOTIDE SEQUENCE</scope>
    <source>
        <strain evidence="6">Str16</strain>
    </source>
</reference>
<reference evidence="6 8" key="2">
    <citation type="journal article" date="2018" name="FEMS Microbiol. Ecol.">
        <title>Co-invading symbiotic mutualists of Medicago polymorpha retain high ancestral diversity and contain diverse accessory genomes.</title>
        <authorList>
            <person name="Porter S.S."/>
            <person name="Faber-Hammond J.J."/>
            <person name="Friesen M.L."/>
        </authorList>
    </citation>
    <scope>NUCLEOTIDE SEQUENCE [LARGE SCALE GENOMIC DNA]</scope>
    <source>
        <strain evidence="6 8">Str16</strain>
    </source>
</reference>
<dbReference type="InterPro" id="IPR009057">
    <property type="entry name" value="Homeodomain-like_sf"/>
</dbReference>
<dbReference type="InterPro" id="IPR047640">
    <property type="entry name" value="RpiR-like"/>
</dbReference>